<accession>A0AAE1NS81</accession>
<evidence type="ECO:0000256" key="1">
    <source>
        <dbReference type="SAM" id="MobiDB-lite"/>
    </source>
</evidence>
<proteinExistence type="predicted"/>
<sequence length="985" mass="110252">MWWHVLLVVVVAVVAQENKLNNPCCQLLNNGRFDEFQACTLISGIEPTCRPTCQYNGREYRVMETVVALPFQCIRLECDMKEEVTVSGNYNTTSLRLVTVDDNPGCCMRGGRMVPNGYKEEDASLPCGELLCRMGVWISGGTQPYCGKTLKECKVGLQSYAHGEIVNVEVMDTVNSTGSCIRHRCHHGEVLLDNCCCVGDGSVVACEDEKVTDSCSEHICEAGSLTTIHHKGCCLINGERYREGEVVYAANNSNPCSEWYCQHGSLLHRTLDTCCRGPGGKMVPQGHPILIDPAKCLLVVCSEEGEAMDRSIPRKCGCCEAGLKIYTNGSVQRLNQCLNTTCINSNWTLNMNPDCMECNLAKPGAGTLQVKVFNNTWSAIERNCLKYTILQQPLLLHQEQEDNDDGDDSSLFPQQEEFSTGGQKDGRGTPTIYASFGVCEPDLVFANPYAFHPTTQHIRKQRIKRHPYLNNNIYAHHHKVEKDTMDQESDNNYYSYQKLQLNKDNFKLQHTMSGEDEGWCCKSVTIHNTKVNVTVLVTGILLINGVETRPPWYNDEGDWVVDVYPHTMSIKVANTVMWLMEEQGLKITGVVTPRVTDLRGLCVTGQVHYSNTVVWSEGEIPTDNTTPTIPSNTTIPTIPANITTTTNTSCPPHLLERYTFICTLLSSEKVASVKCESVAESEEVVCVQELCDCQQDQALVCLYWITLRHIRRCVALTSTSLNDTSNNSDDKDGVGKKAVDLAVSLLPFIAEYMEDLVIAMVPLNEGFRRAINTFTQFFAPDIIKFLKTLMSVANKLIPDLSPQLYNLESVLYFPKMSLLNNFEGAFQQLVLNMKEPTIQYLEQMVPVCGNFTHQMSNVTSAMAYILGPAVIPKLNQLIQSDLRLLQFLTGHMVKILVDIDSSRILEELTTKVKHMMTGIAPFKQQEIYKFMQLLEKSLDAMSEVMKDILDSGFSKEDLLCVFDKFGVFELLCQGWNSPYCTPSLQ</sequence>
<keyword evidence="2" id="KW-0732">Signal</keyword>
<feature type="compositionally biased region" description="Polar residues" evidence="1">
    <location>
        <begin position="411"/>
        <end position="422"/>
    </location>
</feature>
<dbReference type="AlphaFoldDB" id="A0AAE1NS81"/>
<organism evidence="3 4">
    <name type="scientific">Petrolisthes manimaculis</name>
    <dbReference type="NCBI Taxonomy" id="1843537"/>
    <lineage>
        <taxon>Eukaryota</taxon>
        <taxon>Metazoa</taxon>
        <taxon>Ecdysozoa</taxon>
        <taxon>Arthropoda</taxon>
        <taxon>Crustacea</taxon>
        <taxon>Multicrustacea</taxon>
        <taxon>Malacostraca</taxon>
        <taxon>Eumalacostraca</taxon>
        <taxon>Eucarida</taxon>
        <taxon>Decapoda</taxon>
        <taxon>Pleocyemata</taxon>
        <taxon>Anomura</taxon>
        <taxon>Galatheoidea</taxon>
        <taxon>Porcellanidae</taxon>
        <taxon>Petrolisthes</taxon>
    </lineage>
</organism>
<name>A0AAE1NS81_9EUCA</name>
<evidence type="ECO:0000313" key="4">
    <source>
        <dbReference type="Proteomes" id="UP001292094"/>
    </source>
</evidence>
<feature type="signal peptide" evidence="2">
    <location>
        <begin position="1"/>
        <end position="15"/>
    </location>
</feature>
<evidence type="ECO:0000256" key="2">
    <source>
        <dbReference type="SAM" id="SignalP"/>
    </source>
</evidence>
<protein>
    <recommendedName>
        <fullName evidence="5">VWFD domain-containing protein</fullName>
    </recommendedName>
</protein>
<reference evidence="3" key="1">
    <citation type="submission" date="2023-11" db="EMBL/GenBank/DDBJ databases">
        <title>Genome assemblies of two species of porcelain crab, Petrolisthes cinctipes and Petrolisthes manimaculis (Anomura: Porcellanidae).</title>
        <authorList>
            <person name="Angst P."/>
        </authorList>
    </citation>
    <scope>NUCLEOTIDE SEQUENCE</scope>
    <source>
        <strain evidence="3">PB745_02</strain>
        <tissue evidence="3">Gill</tissue>
    </source>
</reference>
<dbReference type="Proteomes" id="UP001292094">
    <property type="component" value="Unassembled WGS sequence"/>
</dbReference>
<comment type="caution">
    <text evidence="3">The sequence shown here is derived from an EMBL/GenBank/DDBJ whole genome shotgun (WGS) entry which is preliminary data.</text>
</comment>
<dbReference type="EMBL" id="JAWZYT010004362">
    <property type="protein sequence ID" value="KAK4294121.1"/>
    <property type="molecule type" value="Genomic_DNA"/>
</dbReference>
<evidence type="ECO:0000313" key="3">
    <source>
        <dbReference type="EMBL" id="KAK4294121.1"/>
    </source>
</evidence>
<evidence type="ECO:0008006" key="5">
    <source>
        <dbReference type="Google" id="ProtNLM"/>
    </source>
</evidence>
<keyword evidence="4" id="KW-1185">Reference proteome</keyword>
<gene>
    <name evidence="3" type="ORF">Pmani_033231</name>
</gene>
<feature type="chain" id="PRO_5041945278" description="VWFD domain-containing protein" evidence="2">
    <location>
        <begin position="16"/>
        <end position="985"/>
    </location>
</feature>
<feature type="region of interest" description="Disordered" evidence="1">
    <location>
        <begin position="400"/>
        <end position="427"/>
    </location>
</feature>